<dbReference type="Pfam" id="PF08338">
    <property type="entry name" value="DUF1731"/>
    <property type="match status" value="1"/>
</dbReference>
<evidence type="ECO:0000313" key="5">
    <source>
        <dbReference type="Proteomes" id="UP000197587"/>
    </source>
</evidence>
<gene>
    <name evidence="4" type="ORF">AP75_03705</name>
</gene>
<comment type="caution">
    <text evidence="4">The sequence shown here is derived from an EMBL/GenBank/DDBJ whole genome shotgun (WGS) entry which is preliminary data.</text>
</comment>
<dbReference type="RefSeq" id="WP_088263620.1">
    <property type="nucleotide sequence ID" value="NZ_JASZ02000004.1"/>
</dbReference>
<dbReference type="InterPro" id="IPR001509">
    <property type="entry name" value="Epimerase_deHydtase"/>
</dbReference>
<dbReference type="PANTHER" id="PTHR11092:SF0">
    <property type="entry name" value="EPIMERASE FAMILY PROTEIN SDR39U1"/>
    <property type="match status" value="1"/>
</dbReference>
<evidence type="ECO:0000259" key="3">
    <source>
        <dbReference type="Pfam" id="PF08338"/>
    </source>
</evidence>
<dbReference type="Proteomes" id="UP000197587">
    <property type="component" value="Unassembled WGS sequence"/>
</dbReference>
<evidence type="ECO:0000259" key="2">
    <source>
        <dbReference type="Pfam" id="PF01370"/>
    </source>
</evidence>
<sequence>MKKILITGASGMVGKKLYSALKERGYTAHCLVRKKQNIFDHEFVWNYENDYLEEGALEGIHSIIHLAGATIAKRWTKAYKKEIISSRVDSALFIEKKIKEKNIKLQSFISASGINYYGDWNDEKAATENDEPQKKDFLTEVCRLWEESANRFEAISERIVKLRISPVISAHGGFLEPLKKLTNLHLASPVGSGKQYFPWIHVDDLVGMLVFALENEDMSGTFNACADEVPTNAQLMKTLAKSMDKNYIPMAVPGVILKLTMGEMSEMILNGVNASNQKIKSKGFIFKYNELDHALKNVVK</sequence>
<keyword evidence="5" id="KW-1185">Reference proteome</keyword>
<dbReference type="SUPFAM" id="SSF51735">
    <property type="entry name" value="NAD(P)-binding Rossmann-fold domains"/>
    <property type="match status" value="1"/>
</dbReference>
<organism evidence="4 5">
    <name type="scientific">Kaistella haifensis DSM 19056</name>
    <dbReference type="NCBI Taxonomy" id="1450526"/>
    <lineage>
        <taxon>Bacteria</taxon>
        <taxon>Pseudomonadati</taxon>
        <taxon>Bacteroidota</taxon>
        <taxon>Flavobacteriia</taxon>
        <taxon>Flavobacteriales</taxon>
        <taxon>Weeksellaceae</taxon>
        <taxon>Chryseobacterium group</taxon>
        <taxon>Kaistella</taxon>
    </lineage>
</organism>
<name>A0A246BBC3_9FLAO</name>
<dbReference type="NCBIfam" id="TIGR01777">
    <property type="entry name" value="yfcH"/>
    <property type="match status" value="1"/>
</dbReference>
<dbReference type="PANTHER" id="PTHR11092">
    <property type="entry name" value="SUGAR NUCLEOTIDE EPIMERASE RELATED"/>
    <property type="match status" value="1"/>
</dbReference>
<dbReference type="AlphaFoldDB" id="A0A246BBC3"/>
<dbReference type="EMBL" id="JASZ02000004">
    <property type="protein sequence ID" value="OWK98966.1"/>
    <property type="molecule type" value="Genomic_DNA"/>
</dbReference>
<feature type="domain" description="DUF1731" evidence="3">
    <location>
        <begin position="252"/>
        <end position="298"/>
    </location>
</feature>
<comment type="similarity">
    <text evidence="1">Belongs to the NAD(P)-dependent epimerase/dehydratase family. SDR39U1 subfamily.</text>
</comment>
<proteinExistence type="inferred from homology"/>
<dbReference type="InterPro" id="IPR036291">
    <property type="entry name" value="NAD(P)-bd_dom_sf"/>
</dbReference>
<accession>A0A246BBC3</accession>
<reference evidence="4 5" key="1">
    <citation type="submission" date="2017-05" db="EMBL/GenBank/DDBJ databases">
        <title>Genome of Chryseobacterium haifense.</title>
        <authorList>
            <person name="Newman J.D."/>
        </authorList>
    </citation>
    <scope>NUCLEOTIDE SEQUENCE [LARGE SCALE GENOMIC DNA]</scope>
    <source>
        <strain evidence="4 5">DSM 19056</strain>
    </source>
</reference>
<dbReference type="Gene3D" id="3.40.50.720">
    <property type="entry name" value="NAD(P)-binding Rossmann-like Domain"/>
    <property type="match status" value="1"/>
</dbReference>
<feature type="domain" description="NAD-dependent epimerase/dehydratase" evidence="2">
    <location>
        <begin position="4"/>
        <end position="223"/>
    </location>
</feature>
<dbReference type="InterPro" id="IPR010099">
    <property type="entry name" value="SDR39U1"/>
</dbReference>
<protein>
    <submittedName>
        <fullName evidence="4">TIGR01777 family protein</fullName>
    </submittedName>
</protein>
<evidence type="ECO:0000256" key="1">
    <source>
        <dbReference type="ARBA" id="ARBA00009353"/>
    </source>
</evidence>
<dbReference type="InterPro" id="IPR013549">
    <property type="entry name" value="DUF1731"/>
</dbReference>
<dbReference type="Pfam" id="PF01370">
    <property type="entry name" value="Epimerase"/>
    <property type="match status" value="1"/>
</dbReference>
<evidence type="ECO:0000313" key="4">
    <source>
        <dbReference type="EMBL" id="OWK98966.1"/>
    </source>
</evidence>